<dbReference type="GO" id="GO:0000139">
    <property type="term" value="C:Golgi membrane"/>
    <property type="evidence" value="ECO:0007669"/>
    <property type="project" value="UniProtKB-SubCell"/>
</dbReference>
<dbReference type="Pfam" id="PF20649">
    <property type="entry name" value="COG5_C"/>
    <property type="match status" value="1"/>
</dbReference>
<keyword evidence="4" id="KW-0472">Membrane</keyword>
<dbReference type="AlphaFoldDB" id="A0A316TZP0"/>
<evidence type="ECO:0000313" key="9">
    <source>
        <dbReference type="Proteomes" id="UP000245942"/>
    </source>
</evidence>
<proteinExistence type="predicted"/>
<dbReference type="OrthoDB" id="18786at2759"/>
<reference evidence="8 9" key="1">
    <citation type="journal article" date="2018" name="Mol. Biol. Evol.">
        <title>Broad Genomic Sampling Reveals a Smut Pathogenic Ancestry of the Fungal Clade Ustilaginomycotina.</title>
        <authorList>
            <person name="Kijpornyongpan T."/>
            <person name="Mondo S.J."/>
            <person name="Barry K."/>
            <person name="Sandor L."/>
            <person name="Lee J."/>
            <person name="Lipzen A."/>
            <person name="Pangilinan J."/>
            <person name="LaButti K."/>
            <person name="Hainaut M."/>
            <person name="Henrissat B."/>
            <person name="Grigoriev I.V."/>
            <person name="Spatafora J.W."/>
            <person name="Aime M.C."/>
        </authorList>
    </citation>
    <scope>NUCLEOTIDE SEQUENCE [LARGE SCALE GENOMIC DNA]</scope>
    <source>
        <strain evidence="8 9">MCA 4718</strain>
    </source>
</reference>
<gene>
    <name evidence="8" type="ORF">BCV69DRAFT_301564</name>
</gene>
<dbReference type="STRING" id="1684307.A0A316TZP0"/>
<dbReference type="PANTHER" id="PTHR13228">
    <property type="entry name" value="CONSERVED OLIGOMERIC GOLGI COMPLEX COMPONENT 5"/>
    <property type="match status" value="1"/>
</dbReference>
<dbReference type="InterPro" id="IPR048485">
    <property type="entry name" value="COG5_helical"/>
</dbReference>
<sequence>MAAIPPARDGATAAADSMDLSSLLSSLPASSTASTLAFDGPSLLSSLNSYGLATDLSPSDLSLTLPSTSSSQLPSSSSSSSNSTLSILLSRLSLLLSDLSRLLEAQIRESLPALLDETAKIQGLQKGVWDLRKGISEVDGAIEKVGEGTKVGVQRLRRDQRRLKRLFEISELLRLASRFVLLARRLEGSLRALFDEGDEDGEDGGTAGEETEETQQRKRQHQRNREEALVRSARGITAIRHLLQANPSLGSIAFVVSYQPSIASARSQLLDTMERFIVLGLRDLSPSMLSSSLLTASMLGVLKDLVKDLMTDLTDVVRKRVEAAFVSSASLVAAEDAGYPSYKARRPGQSVAGGARSGTTQGQQELVARLETLFSLEMTAVCSKIYLLQRVLGLMRNTEPVGGEGEEQPEGQAAGESTERGTLLDEGVKILGDPPTLLFWRSLSSALSSSSSTLPPHLAIPASPFLANETRRLVDLFFEKTSVWTGIAVGIEKKAMVGAGAGGGGGAEGVNGQNSVASANSSAERVFVLRSLGL</sequence>
<dbReference type="GO" id="GO:0006891">
    <property type="term" value="P:intra-Golgi vesicle-mediated transport"/>
    <property type="evidence" value="ECO:0007669"/>
    <property type="project" value="InterPro"/>
</dbReference>
<feature type="compositionally biased region" description="Acidic residues" evidence="5">
    <location>
        <begin position="196"/>
        <end position="213"/>
    </location>
</feature>
<feature type="domain" description="Conserved oligomeric Golgi complex subunit 5 helical" evidence="7">
    <location>
        <begin position="249"/>
        <end position="450"/>
    </location>
</feature>
<evidence type="ECO:0000259" key="6">
    <source>
        <dbReference type="Pfam" id="PF10392"/>
    </source>
</evidence>
<feature type="region of interest" description="Disordered" evidence="5">
    <location>
        <begin position="196"/>
        <end position="227"/>
    </location>
</feature>
<evidence type="ECO:0000256" key="1">
    <source>
        <dbReference type="ARBA" id="ARBA00004395"/>
    </source>
</evidence>
<keyword evidence="3" id="KW-0333">Golgi apparatus</keyword>
<evidence type="ECO:0000256" key="4">
    <source>
        <dbReference type="ARBA" id="ARBA00023136"/>
    </source>
</evidence>
<dbReference type="PANTHER" id="PTHR13228:SF3">
    <property type="entry name" value="CONSERVED OLIGOMERIC GOLGI COMPLEX SUBUNIT 5"/>
    <property type="match status" value="1"/>
</dbReference>
<dbReference type="InterPro" id="IPR049176">
    <property type="entry name" value="COG5_N"/>
</dbReference>
<protein>
    <recommendedName>
        <fullName evidence="2">Conserved oligomeric Golgi complex subunit 5</fullName>
    </recommendedName>
</protein>
<feature type="region of interest" description="Disordered" evidence="5">
    <location>
        <begin position="399"/>
        <end position="419"/>
    </location>
</feature>
<dbReference type="GO" id="GO:0017119">
    <property type="term" value="C:Golgi transport complex"/>
    <property type="evidence" value="ECO:0007669"/>
    <property type="project" value="InterPro"/>
</dbReference>
<evidence type="ECO:0000313" key="8">
    <source>
        <dbReference type="EMBL" id="PWN18108.1"/>
    </source>
</evidence>
<evidence type="ECO:0000256" key="3">
    <source>
        <dbReference type="ARBA" id="ARBA00023034"/>
    </source>
</evidence>
<evidence type="ECO:0000256" key="5">
    <source>
        <dbReference type="SAM" id="MobiDB-lite"/>
    </source>
</evidence>
<name>A0A316TZP0_9BASI</name>
<dbReference type="Pfam" id="PF10392">
    <property type="entry name" value="COG5_N"/>
    <property type="match status" value="1"/>
</dbReference>
<organism evidence="8 9">
    <name type="scientific">Pseudomicrostroma glucosiphilum</name>
    <dbReference type="NCBI Taxonomy" id="1684307"/>
    <lineage>
        <taxon>Eukaryota</taxon>
        <taxon>Fungi</taxon>
        <taxon>Dikarya</taxon>
        <taxon>Basidiomycota</taxon>
        <taxon>Ustilaginomycotina</taxon>
        <taxon>Exobasidiomycetes</taxon>
        <taxon>Microstromatales</taxon>
        <taxon>Microstromatales incertae sedis</taxon>
        <taxon>Pseudomicrostroma</taxon>
    </lineage>
</organism>
<feature type="domain" description="Conserved oligomeric Golgi complex subunit 5 N-terminal" evidence="6">
    <location>
        <begin position="76"/>
        <end position="186"/>
    </location>
</feature>
<evidence type="ECO:0000256" key="2">
    <source>
        <dbReference type="ARBA" id="ARBA00020974"/>
    </source>
</evidence>
<dbReference type="GeneID" id="37016312"/>
<dbReference type="RefSeq" id="XP_025345268.1">
    <property type="nucleotide sequence ID" value="XM_025494578.1"/>
</dbReference>
<evidence type="ECO:0000259" key="7">
    <source>
        <dbReference type="Pfam" id="PF20649"/>
    </source>
</evidence>
<comment type="subcellular location">
    <subcellularLocation>
        <location evidence="1">Golgi apparatus membrane</location>
        <topology evidence="1">Peripheral membrane protein</topology>
    </subcellularLocation>
</comment>
<dbReference type="InterPro" id="IPR019465">
    <property type="entry name" value="Cog5"/>
</dbReference>
<keyword evidence="9" id="KW-1185">Reference proteome</keyword>
<dbReference type="EMBL" id="KZ819338">
    <property type="protein sequence ID" value="PWN18108.1"/>
    <property type="molecule type" value="Genomic_DNA"/>
</dbReference>
<dbReference type="Proteomes" id="UP000245942">
    <property type="component" value="Unassembled WGS sequence"/>
</dbReference>
<accession>A0A316TZP0</accession>